<keyword evidence="1" id="KW-0378">Hydrolase</keyword>
<feature type="chain" id="PRO_5020883265" evidence="2">
    <location>
        <begin position="20"/>
        <end position="307"/>
    </location>
</feature>
<evidence type="ECO:0000256" key="2">
    <source>
        <dbReference type="SAM" id="SignalP"/>
    </source>
</evidence>
<dbReference type="EMBL" id="SNXW01000012">
    <property type="protein sequence ID" value="TDP79549.1"/>
    <property type="molecule type" value="Genomic_DNA"/>
</dbReference>
<protein>
    <submittedName>
        <fullName evidence="4">Pimeloyl-ACP methyl ester carboxylesterase</fullName>
    </submittedName>
</protein>
<keyword evidence="2" id="KW-0732">Signal</keyword>
<feature type="domain" description="AB hydrolase-1" evidence="3">
    <location>
        <begin position="57"/>
        <end position="298"/>
    </location>
</feature>
<dbReference type="InterPro" id="IPR000073">
    <property type="entry name" value="AB_hydrolase_1"/>
</dbReference>
<evidence type="ECO:0000256" key="1">
    <source>
        <dbReference type="ARBA" id="ARBA00022801"/>
    </source>
</evidence>
<evidence type="ECO:0000259" key="3">
    <source>
        <dbReference type="Pfam" id="PF12697"/>
    </source>
</evidence>
<gene>
    <name evidence="4" type="ORF">EV672_11238</name>
</gene>
<name>A0A4R6R1K8_9BURK</name>
<comment type="caution">
    <text evidence="4">The sequence shown here is derived from an EMBL/GenBank/DDBJ whole genome shotgun (WGS) entry which is preliminary data.</text>
</comment>
<sequence>MPTLALPLSLMLSLTLALAGCQTPTPAVPASAPPVEKQVRVNDTDIRYIEQGQGVPVVFVHGSMSDQRVWDAYRPQVAARYRYIAVNQRYFGVQPWDDSGARFSQPMHAADLAAFIQSLGAGPVHVVAWSYGGSVATLAASQHPELFRSLTLHEPTIGSLITGTPEGKAAIAAFGGEVGRIRTVANGGDTPAAMRQFWEFVLKLPPGGFDAEPVALQRMVLDNQRTVPLTLNAPPQPISCEMVGAIRAPALVTVGADTRPLWALSAAAWQRCAAQAELATIPNSNHDAVVRSPQAFAALLMPFLARH</sequence>
<evidence type="ECO:0000313" key="4">
    <source>
        <dbReference type="EMBL" id="TDP79549.1"/>
    </source>
</evidence>
<organism evidence="4 5">
    <name type="scientific">Aquabacterium commune</name>
    <dbReference type="NCBI Taxonomy" id="70586"/>
    <lineage>
        <taxon>Bacteria</taxon>
        <taxon>Pseudomonadati</taxon>
        <taxon>Pseudomonadota</taxon>
        <taxon>Betaproteobacteria</taxon>
        <taxon>Burkholderiales</taxon>
        <taxon>Aquabacterium</taxon>
    </lineage>
</organism>
<dbReference type="GO" id="GO:0016787">
    <property type="term" value="F:hydrolase activity"/>
    <property type="evidence" value="ECO:0007669"/>
    <property type="project" value="UniProtKB-KW"/>
</dbReference>
<dbReference type="PANTHER" id="PTHR43798">
    <property type="entry name" value="MONOACYLGLYCEROL LIPASE"/>
    <property type="match status" value="1"/>
</dbReference>
<keyword evidence="5" id="KW-1185">Reference proteome</keyword>
<proteinExistence type="predicted"/>
<dbReference type="Gene3D" id="3.40.50.1820">
    <property type="entry name" value="alpha/beta hydrolase"/>
    <property type="match status" value="1"/>
</dbReference>
<dbReference type="InterPro" id="IPR029058">
    <property type="entry name" value="AB_hydrolase_fold"/>
</dbReference>
<dbReference type="RefSeq" id="WP_133611089.1">
    <property type="nucleotide sequence ID" value="NZ_JBASTO010000169.1"/>
</dbReference>
<dbReference type="Pfam" id="PF12697">
    <property type="entry name" value="Abhydrolase_6"/>
    <property type="match status" value="1"/>
</dbReference>
<dbReference type="AlphaFoldDB" id="A0A4R6R1K8"/>
<dbReference type="OrthoDB" id="2987348at2"/>
<feature type="signal peptide" evidence="2">
    <location>
        <begin position="1"/>
        <end position="19"/>
    </location>
</feature>
<dbReference type="SUPFAM" id="SSF53474">
    <property type="entry name" value="alpha/beta-Hydrolases"/>
    <property type="match status" value="1"/>
</dbReference>
<accession>A0A4R6R1K8</accession>
<dbReference type="GO" id="GO:0016020">
    <property type="term" value="C:membrane"/>
    <property type="evidence" value="ECO:0007669"/>
    <property type="project" value="TreeGrafter"/>
</dbReference>
<dbReference type="InterPro" id="IPR050266">
    <property type="entry name" value="AB_hydrolase_sf"/>
</dbReference>
<dbReference type="Proteomes" id="UP000294593">
    <property type="component" value="Unassembled WGS sequence"/>
</dbReference>
<reference evidence="4 5" key="1">
    <citation type="submission" date="2019-03" db="EMBL/GenBank/DDBJ databases">
        <title>Genomic Encyclopedia of Type Strains, Phase IV (KMG-IV): sequencing the most valuable type-strain genomes for metagenomic binning, comparative biology and taxonomic classification.</title>
        <authorList>
            <person name="Goeker M."/>
        </authorList>
    </citation>
    <scope>NUCLEOTIDE SEQUENCE [LARGE SCALE GENOMIC DNA]</scope>
    <source>
        <strain evidence="4 5">DSM 11901</strain>
    </source>
</reference>
<dbReference type="PANTHER" id="PTHR43798:SF31">
    <property type="entry name" value="AB HYDROLASE SUPERFAMILY PROTEIN YCLE"/>
    <property type="match status" value="1"/>
</dbReference>
<evidence type="ECO:0000313" key="5">
    <source>
        <dbReference type="Proteomes" id="UP000294593"/>
    </source>
</evidence>